<feature type="region of interest" description="Disordered" evidence="1">
    <location>
        <begin position="90"/>
        <end position="233"/>
    </location>
</feature>
<dbReference type="Proteomes" id="UP001465976">
    <property type="component" value="Unassembled WGS sequence"/>
</dbReference>
<proteinExistence type="predicted"/>
<protein>
    <submittedName>
        <fullName evidence="2">Uncharacterized protein</fullName>
    </submittedName>
</protein>
<accession>A0ABR3FD51</accession>
<feature type="compositionally biased region" description="Basic and acidic residues" evidence="1">
    <location>
        <begin position="329"/>
        <end position="338"/>
    </location>
</feature>
<feature type="region of interest" description="Disordered" evidence="1">
    <location>
        <begin position="274"/>
        <end position="421"/>
    </location>
</feature>
<name>A0ABR3FD51_9AGAR</name>
<dbReference type="EMBL" id="JBAHYK010000554">
    <property type="protein sequence ID" value="KAL0573029.1"/>
    <property type="molecule type" value="Genomic_DNA"/>
</dbReference>
<sequence length="421" mass="43407">MPAHHRNSSSTSIVSTMGGFNGGISGGMAAGSRPLSGSISDLTFGGPSPTSANFPPSAYAPNGPRPGHSSGSFASRAGSFDSNALGLEHHRTGSSVSSRGGYAPSVATGMGQGLEHQRTGSFSGRGHRRTGSSGSWVPASAFEGGAGLMPPPPRRSSHVRSHSCDHLSQPQPPRREKKEEDIIFTGFGGVGKPAPSPSPSPTTTSFPQSRPLPVPVPRHPSRSSSSFVPPQRPYSAMGYPPSFTHSEAHLRSQSTGGLSMMAGTDPNFYVGAQSTGSASWIGSQPTGTYSLPPCTIPEGSVESASPAKPSVVADATPAGRKKLTKSSPSRREGSRSPSKEGSPTKSGGFKIFGRKKGKGIVNGDGVFVAGIGANVTPEDKKKEKRSSSPLKKLGLSLRSLSPKKGQDSPTKQTEALIWSAK</sequence>
<organism evidence="2 3">
    <name type="scientific">Marasmius crinis-equi</name>
    <dbReference type="NCBI Taxonomy" id="585013"/>
    <lineage>
        <taxon>Eukaryota</taxon>
        <taxon>Fungi</taxon>
        <taxon>Dikarya</taxon>
        <taxon>Basidiomycota</taxon>
        <taxon>Agaricomycotina</taxon>
        <taxon>Agaricomycetes</taxon>
        <taxon>Agaricomycetidae</taxon>
        <taxon>Agaricales</taxon>
        <taxon>Marasmiineae</taxon>
        <taxon>Marasmiaceae</taxon>
        <taxon>Marasmius</taxon>
    </lineage>
</organism>
<feature type="compositionally biased region" description="Polar residues" evidence="1">
    <location>
        <begin position="274"/>
        <end position="289"/>
    </location>
</feature>
<keyword evidence="3" id="KW-1185">Reference proteome</keyword>
<feature type="region of interest" description="Disordered" evidence="1">
    <location>
        <begin position="22"/>
        <end position="77"/>
    </location>
</feature>
<evidence type="ECO:0000313" key="3">
    <source>
        <dbReference type="Proteomes" id="UP001465976"/>
    </source>
</evidence>
<feature type="compositionally biased region" description="Low complexity" evidence="1">
    <location>
        <begin position="387"/>
        <end position="403"/>
    </location>
</feature>
<reference evidence="2 3" key="1">
    <citation type="submission" date="2024-02" db="EMBL/GenBank/DDBJ databases">
        <title>A draft genome for the cacao thread blight pathogen Marasmius crinis-equi.</title>
        <authorList>
            <person name="Cohen S.P."/>
            <person name="Baruah I.K."/>
            <person name="Amoako-Attah I."/>
            <person name="Bukari Y."/>
            <person name="Meinhardt L.W."/>
            <person name="Bailey B.A."/>
        </authorList>
    </citation>
    <scope>NUCLEOTIDE SEQUENCE [LARGE SCALE GENOMIC DNA]</scope>
    <source>
        <strain evidence="2 3">GH-76</strain>
    </source>
</reference>
<evidence type="ECO:0000256" key="1">
    <source>
        <dbReference type="SAM" id="MobiDB-lite"/>
    </source>
</evidence>
<gene>
    <name evidence="2" type="ORF">V5O48_008940</name>
</gene>
<comment type="caution">
    <text evidence="2">The sequence shown here is derived from an EMBL/GenBank/DDBJ whole genome shotgun (WGS) entry which is preliminary data.</text>
</comment>
<feature type="compositionally biased region" description="Low complexity" evidence="1">
    <location>
        <begin position="339"/>
        <end position="351"/>
    </location>
</feature>
<evidence type="ECO:0000313" key="2">
    <source>
        <dbReference type="EMBL" id="KAL0573029.1"/>
    </source>
</evidence>